<evidence type="ECO:0008006" key="3">
    <source>
        <dbReference type="Google" id="ProtNLM"/>
    </source>
</evidence>
<accession>A0A0C3JG56</accession>
<protein>
    <recommendedName>
        <fullName evidence="3">G domain-containing protein</fullName>
    </recommendedName>
</protein>
<organism evidence="1 2">
    <name type="scientific">Pisolithus tinctorius Marx 270</name>
    <dbReference type="NCBI Taxonomy" id="870435"/>
    <lineage>
        <taxon>Eukaryota</taxon>
        <taxon>Fungi</taxon>
        <taxon>Dikarya</taxon>
        <taxon>Basidiomycota</taxon>
        <taxon>Agaricomycotina</taxon>
        <taxon>Agaricomycetes</taxon>
        <taxon>Agaricomycetidae</taxon>
        <taxon>Boletales</taxon>
        <taxon>Sclerodermatineae</taxon>
        <taxon>Pisolithaceae</taxon>
        <taxon>Pisolithus</taxon>
    </lineage>
</organism>
<reference evidence="2" key="2">
    <citation type="submission" date="2015-01" db="EMBL/GenBank/DDBJ databases">
        <title>Evolutionary Origins and Diversification of the Mycorrhizal Mutualists.</title>
        <authorList>
            <consortium name="DOE Joint Genome Institute"/>
            <consortium name="Mycorrhizal Genomics Consortium"/>
            <person name="Kohler A."/>
            <person name="Kuo A."/>
            <person name="Nagy L.G."/>
            <person name="Floudas D."/>
            <person name="Copeland A."/>
            <person name="Barry K.W."/>
            <person name="Cichocki N."/>
            <person name="Veneault-Fourrey C."/>
            <person name="LaButti K."/>
            <person name="Lindquist E.A."/>
            <person name="Lipzen A."/>
            <person name="Lundell T."/>
            <person name="Morin E."/>
            <person name="Murat C."/>
            <person name="Riley R."/>
            <person name="Ohm R."/>
            <person name="Sun H."/>
            <person name="Tunlid A."/>
            <person name="Henrissat B."/>
            <person name="Grigoriev I.V."/>
            <person name="Hibbett D.S."/>
            <person name="Martin F."/>
        </authorList>
    </citation>
    <scope>NUCLEOTIDE SEQUENCE [LARGE SCALE GENOMIC DNA]</scope>
    <source>
        <strain evidence="2">Marx 270</strain>
    </source>
</reference>
<evidence type="ECO:0000313" key="1">
    <source>
        <dbReference type="EMBL" id="KIN96611.1"/>
    </source>
</evidence>
<dbReference type="HOGENOM" id="CLU_098365_0_0_1"/>
<dbReference type="InParanoid" id="A0A0C3JG56"/>
<dbReference type="InterPro" id="IPR027417">
    <property type="entry name" value="P-loop_NTPase"/>
</dbReference>
<name>A0A0C3JG56_PISTI</name>
<sequence>MLVDYKNKSHNFARRLVGSSDSGKDSFVHKLRGRPNRCPTHGVTAITVNVGGRDVTLLNTPAVDSFVNGKAVSVCDVRDMIRNRLQKLRRDSLGGILYFHNTDGKQTAPPNVDSFGEICEATDIVLVATGERLFELPELETTIWREAMSRGAKAFPFINTKESAEEAVAVITDN</sequence>
<dbReference type="AlphaFoldDB" id="A0A0C3JG56"/>
<dbReference type="Proteomes" id="UP000054217">
    <property type="component" value="Unassembled WGS sequence"/>
</dbReference>
<proteinExistence type="predicted"/>
<gene>
    <name evidence="1" type="ORF">M404DRAFT_33087</name>
</gene>
<dbReference type="EMBL" id="KN832043">
    <property type="protein sequence ID" value="KIN96611.1"/>
    <property type="molecule type" value="Genomic_DNA"/>
</dbReference>
<reference evidence="1 2" key="1">
    <citation type="submission" date="2014-04" db="EMBL/GenBank/DDBJ databases">
        <authorList>
            <consortium name="DOE Joint Genome Institute"/>
            <person name="Kuo A."/>
            <person name="Kohler A."/>
            <person name="Costa M.D."/>
            <person name="Nagy L.G."/>
            <person name="Floudas D."/>
            <person name="Copeland A."/>
            <person name="Barry K.W."/>
            <person name="Cichocki N."/>
            <person name="Veneault-Fourrey C."/>
            <person name="LaButti K."/>
            <person name="Lindquist E.A."/>
            <person name="Lipzen A."/>
            <person name="Lundell T."/>
            <person name="Morin E."/>
            <person name="Murat C."/>
            <person name="Sun H."/>
            <person name="Tunlid A."/>
            <person name="Henrissat B."/>
            <person name="Grigoriev I.V."/>
            <person name="Hibbett D.S."/>
            <person name="Martin F."/>
            <person name="Nordberg H.P."/>
            <person name="Cantor M.N."/>
            <person name="Hua S.X."/>
        </authorList>
    </citation>
    <scope>NUCLEOTIDE SEQUENCE [LARGE SCALE GENOMIC DNA]</scope>
    <source>
        <strain evidence="1 2">Marx 270</strain>
    </source>
</reference>
<evidence type="ECO:0000313" key="2">
    <source>
        <dbReference type="Proteomes" id="UP000054217"/>
    </source>
</evidence>
<keyword evidence="2" id="KW-1185">Reference proteome</keyword>
<dbReference type="SUPFAM" id="SSF52540">
    <property type="entry name" value="P-loop containing nucleoside triphosphate hydrolases"/>
    <property type="match status" value="1"/>
</dbReference>
<dbReference type="OrthoDB" id="8954335at2759"/>